<sequence length="97" mass="10591">MIRPVAGVCLLPGQGDFIMGFLHYGGIFMNLTVNGKALSIDKSINLKELLTVAKAEQPDYVTVELNGEFVDHSGFETTFVKDGDKVEFLYFMGGGAR</sequence>
<dbReference type="PATRIC" id="fig|500635.8.peg.1117"/>
<dbReference type="AlphaFoldDB" id="C9KKP8"/>
<gene>
    <name evidence="1" type="primary">thiS</name>
    <name evidence="1" type="ORF">MITSMUL_03748</name>
</gene>
<dbReference type="InterPro" id="IPR010035">
    <property type="entry name" value="Thi_S"/>
</dbReference>
<dbReference type="eggNOG" id="COG2104">
    <property type="taxonomic scope" value="Bacteria"/>
</dbReference>
<name>C9KKP8_9FIRM</name>
<dbReference type="HOGENOM" id="CLU_174611_3_2_9"/>
<dbReference type="EMBL" id="ABWK02000009">
    <property type="protein sequence ID" value="EEX69698.1"/>
    <property type="molecule type" value="Genomic_DNA"/>
</dbReference>
<dbReference type="Pfam" id="PF02597">
    <property type="entry name" value="ThiS"/>
    <property type="match status" value="1"/>
</dbReference>
<accession>C9KKP8</accession>
<dbReference type="PANTHER" id="PTHR34472:SF1">
    <property type="entry name" value="SULFUR CARRIER PROTEIN THIS"/>
    <property type="match status" value="1"/>
</dbReference>
<evidence type="ECO:0000313" key="2">
    <source>
        <dbReference type="Proteomes" id="UP000003671"/>
    </source>
</evidence>
<dbReference type="CDD" id="cd00565">
    <property type="entry name" value="Ubl_ThiS"/>
    <property type="match status" value="1"/>
</dbReference>
<dbReference type="SUPFAM" id="SSF54285">
    <property type="entry name" value="MoaD/ThiS"/>
    <property type="match status" value="1"/>
</dbReference>
<dbReference type="InterPro" id="IPR016155">
    <property type="entry name" value="Mopterin_synth/thiamin_S_b"/>
</dbReference>
<dbReference type="InterPro" id="IPR003749">
    <property type="entry name" value="ThiS/MoaD-like"/>
</dbReference>
<organism evidence="1 2">
    <name type="scientific">Mitsuokella multacida DSM 20544</name>
    <dbReference type="NCBI Taxonomy" id="500635"/>
    <lineage>
        <taxon>Bacteria</taxon>
        <taxon>Bacillati</taxon>
        <taxon>Bacillota</taxon>
        <taxon>Negativicutes</taxon>
        <taxon>Selenomonadales</taxon>
        <taxon>Selenomonadaceae</taxon>
        <taxon>Mitsuokella</taxon>
    </lineage>
</organism>
<protein>
    <submittedName>
        <fullName evidence="1">Thiamine biosynthesis protein ThiS</fullName>
    </submittedName>
</protein>
<dbReference type="Proteomes" id="UP000003671">
    <property type="component" value="Unassembled WGS sequence"/>
</dbReference>
<reference evidence="1" key="1">
    <citation type="submission" date="2009-09" db="EMBL/GenBank/DDBJ databases">
        <authorList>
            <person name="Weinstock G."/>
            <person name="Sodergren E."/>
            <person name="Clifton S."/>
            <person name="Fulton L."/>
            <person name="Fulton B."/>
            <person name="Courtney L."/>
            <person name="Fronick C."/>
            <person name="Harrison M."/>
            <person name="Strong C."/>
            <person name="Farmer C."/>
            <person name="Delahaunty K."/>
            <person name="Markovic C."/>
            <person name="Hall O."/>
            <person name="Minx P."/>
            <person name="Tomlinson C."/>
            <person name="Mitreva M."/>
            <person name="Nelson J."/>
            <person name="Hou S."/>
            <person name="Wollam A."/>
            <person name="Pepin K.H."/>
            <person name="Johnson M."/>
            <person name="Bhonagiri V."/>
            <person name="Nash W.E."/>
            <person name="Warren W."/>
            <person name="Chinwalla A."/>
            <person name="Mardis E.R."/>
            <person name="Wilson R.K."/>
        </authorList>
    </citation>
    <scope>NUCLEOTIDE SEQUENCE [LARGE SCALE GENOMIC DNA]</scope>
    <source>
        <strain evidence="1">DSM 20544</strain>
    </source>
</reference>
<comment type="caution">
    <text evidence="1">The sequence shown here is derived from an EMBL/GenBank/DDBJ whole genome shotgun (WGS) entry which is preliminary data.</text>
</comment>
<dbReference type="STRING" id="500635.MITSMUL_03748"/>
<dbReference type="Gene3D" id="3.10.20.30">
    <property type="match status" value="1"/>
</dbReference>
<dbReference type="NCBIfam" id="TIGR01683">
    <property type="entry name" value="thiS"/>
    <property type="match status" value="1"/>
</dbReference>
<evidence type="ECO:0000313" key="1">
    <source>
        <dbReference type="EMBL" id="EEX69698.1"/>
    </source>
</evidence>
<keyword evidence="2" id="KW-1185">Reference proteome</keyword>
<dbReference type="PANTHER" id="PTHR34472">
    <property type="entry name" value="SULFUR CARRIER PROTEIN THIS"/>
    <property type="match status" value="1"/>
</dbReference>
<dbReference type="InterPro" id="IPR012675">
    <property type="entry name" value="Beta-grasp_dom_sf"/>
</dbReference>
<proteinExistence type="predicted"/>